<organism evidence="1 2">
    <name type="scientific">Emiliania huxleyi (strain CCMP1516)</name>
    <dbReference type="NCBI Taxonomy" id="280463"/>
    <lineage>
        <taxon>Eukaryota</taxon>
        <taxon>Haptista</taxon>
        <taxon>Haptophyta</taxon>
        <taxon>Prymnesiophyceae</taxon>
        <taxon>Isochrysidales</taxon>
        <taxon>Noelaerhabdaceae</taxon>
        <taxon>Emiliania</taxon>
    </lineage>
</organism>
<evidence type="ECO:0000313" key="1">
    <source>
        <dbReference type="EnsemblProtists" id="EOD05356"/>
    </source>
</evidence>
<evidence type="ECO:0000313" key="2">
    <source>
        <dbReference type="Proteomes" id="UP000013827"/>
    </source>
</evidence>
<dbReference type="PANTHER" id="PTHR32114:SF2">
    <property type="entry name" value="ABC TRANSPORTER ABCH.3"/>
    <property type="match status" value="1"/>
</dbReference>
<dbReference type="RefSeq" id="XP_005757785.1">
    <property type="nucleotide sequence ID" value="XM_005757728.1"/>
</dbReference>
<dbReference type="Pfam" id="PF13558">
    <property type="entry name" value="SbcC_Walker_B"/>
    <property type="match status" value="1"/>
</dbReference>
<dbReference type="AlphaFoldDB" id="A0A0D3I271"/>
<dbReference type="PANTHER" id="PTHR32114">
    <property type="entry name" value="ABC TRANSPORTER ABCH.3"/>
    <property type="match status" value="1"/>
</dbReference>
<protein>
    <recommendedName>
        <fullName evidence="3">RecF/RecN/SMC N-terminal domain-containing protein</fullName>
    </recommendedName>
</protein>
<dbReference type="GeneID" id="17251436"/>
<proteinExistence type="predicted"/>
<dbReference type="Proteomes" id="UP000013827">
    <property type="component" value="Unassembled WGS sequence"/>
</dbReference>
<evidence type="ECO:0008006" key="3">
    <source>
        <dbReference type="Google" id="ProtNLM"/>
    </source>
</evidence>
<reference evidence="2" key="1">
    <citation type="journal article" date="2013" name="Nature">
        <title>Pan genome of the phytoplankton Emiliania underpins its global distribution.</title>
        <authorList>
            <person name="Read B.A."/>
            <person name="Kegel J."/>
            <person name="Klute M.J."/>
            <person name="Kuo A."/>
            <person name="Lefebvre S.C."/>
            <person name="Maumus F."/>
            <person name="Mayer C."/>
            <person name="Miller J."/>
            <person name="Monier A."/>
            <person name="Salamov A."/>
            <person name="Young J."/>
            <person name="Aguilar M."/>
            <person name="Claverie J.M."/>
            <person name="Frickenhaus S."/>
            <person name="Gonzalez K."/>
            <person name="Herman E.K."/>
            <person name="Lin Y.C."/>
            <person name="Napier J."/>
            <person name="Ogata H."/>
            <person name="Sarno A.F."/>
            <person name="Shmutz J."/>
            <person name="Schroeder D."/>
            <person name="de Vargas C."/>
            <person name="Verret F."/>
            <person name="von Dassow P."/>
            <person name="Valentin K."/>
            <person name="Van de Peer Y."/>
            <person name="Wheeler G."/>
            <person name="Dacks J.B."/>
            <person name="Delwiche C.F."/>
            <person name="Dyhrman S.T."/>
            <person name="Glockner G."/>
            <person name="John U."/>
            <person name="Richards T."/>
            <person name="Worden A.Z."/>
            <person name="Zhang X."/>
            <person name="Grigoriev I.V."/>
            <person name="Allen A.E."/>
            <person name="Bidle K."/>
            <person name="Borodovsky M."/>
            <person name="Bowler C."/>
            <person name="Brownlee C."/>
            <person name="Cock J.M."/>
            <person name="Elias M."/>
            <person name="Gladyshev V.N."/>
            <person name="Groth M."/>
            <person name="Guda C."/>
            <person name="Hadaegh A."/>
            <person name="Iglesias-Rodriguez M.D."/>
            <person name="Jenkins J."/>
            <person name="Jones B.M."/>
            <person name="Lawson T."/>
            <person name="Leese F."/>
            <person name="Lindquist E."/>
            <person name="Lobanov A."/>
            <person name="Lomsadze A."/>
            <person name="Malik S.B."/>
            <person name="Marsh M.E."/>
            <person name="Mackinder L."/>
            <person name="Mock T."/>
            <person name="Mueller-Roeber B."/>
            <person name="Pagarete A."/>
            <person name="Parker M."/>
            <person name="Probert I."/>
            <person name="Quesneville H."/>
            <person name="Raines C."/>
            <person name="Rensing S.A."/>
            <person name="Riano-Pachon D.M."/>
            <person name="Richier S."/>
            <person name="Rokitta S."/>
            <person name="Shiraiwa Y."/>
            <person name="Soanes D.M."/>
            <person name="van der Giezen M."/>
            <person name="Wahlund T.M."/>
            <person name="Williams B."/>
            <person name="Wilson W."/>
            <person name="Wolfe G."/>
            <person name="Wurch L.L."/>
        </authorList>
    </citation>
    <scope>NUCLEOTIDE SEQUENCE</scope>
</reference>
<reference evidence="1" key="2">
    <citation type="submission" date="2024-10" db="UniProtKB">
        <authorList>
            <consortium name="EnsemblProtists"/>
        </authorList>
    </citation>
    <scope>IDENTIFICATION</scope>
</reference>
<dbReference type="PaxDb" id="2903-EOD05356"/>
<dbReference type="Gene3D" id="3.40.50.300">
    <property type="entry name" value="P-loop containing nucleotide triphosphate hydrolases"/>
    <property type="match status" value="1"/>
</dbReference>
<accession>A0A0D3I271</accession>
<dbReference type="SUPFAM" id="SSF52540">
    <property type="entry name" value="P-loop containing nucleoside triphosphate hydrolases"/>
    <property type="match status" value="1"/>
</dbReference>
<dbReference type="InterPro" id="IPR027417">
    <property type="entry name" value="P-loop_NTPase"/>
</dbReference>
<dbReference type="HOGENOM" id="CLU_1484637_0_0_1"/>
<dbReference type="KEGG" id="ehx:EMIHUDRAFT_199030"/>
<sequence>MGELAEHLGKRGVQNMLYGLAIGQLQRSAARYSGMLSGGAMRLELGFDAKRGAIRKQVVLTRADGSETSRSVSQLSGGEWRRLALALSLAFADFSRGRLGLSCSYVVFDEVMQHMDAEGQAAMAHLLRSLPYDTAVVIAHGLASDSLYGAFDAIDVVEKVGDSSSVRETSELLVVGPVGVER</sequence>
<name>A0A0D3I271_EMIH1</name>
<dbReference type="EnsemblProtists" id="EOD05356">
    <property type="protein sequence ID" value="EOD05356"/>
    <property type="gene ID" value="EMIHUDRAFT_199030"/>
</dbReference>
<keyword evidence="2" id="KW-1185">Reference proteome</keyword>